<keyword evidence="1" id="KW-1133">Transmembrane helix</keyword>
<dbReference type="PANTHER" id="PTHR34385">
    <property type="entry name" value="D-ALANYL-D-ALANINE CARBOXYPEPTIDASE"/>
    <property type="match status" value="1"/>
</dbReference>
<evidence type="ECO:0000256" key="1">
    <source>
        <dbReference type="SAM" id="Phobius"/>
    </source>
</evidence>
<dbReference type="InterPro" id="IPR052179">
    <property type="entry name" value="DD-CPase-like"/>
</dbReference>
<dbReference type="EMBL" id="JBHSAO010000013">
    <property type="protein sequence ID" value="MFC4025388.1"/>
    <property type="molecule type" value="Genomic_DNA"/>
</dbReference>
<dbReference type="Pfam" id="PF13539">
    <property type="entry name" value="Peptidase_M15_4"/>
    <property type="match status" value="1"/>
</dbReference>
<feature type="transmembrane region" description="Helical" evidence="1">
    <location>
        <begin position="7"/>
        <end position="25"/>
    </location>
</feature>
<keyword evidence="1" id="KW-0812">Transmembrane</keyword>
<dbReference type="InterPro" id="IPR039561">
    <property type="entry name" value="Peptidase_M15C"/>
</dbReference>
<dbReference type="RefSeq" id="WP_379497884.1">
    <property type="nucleotide sequence ID" value="NZ_JBHSAO010000013.1"/>
</dbReference>
<organism evidence="3 4">
    <name type="scientific">Oceanobacillus longus</name>
    <dbReference type="NCBI Taxonomy" id="930120"/>
    <lineage>
        <taxon>Bacteria</taxon>
        <taxon>Bacillati</taxon>
        <taxon>Bacillota</taxon>
        <taxon>Bacilli</taxon>
        <taxon>Bacillales</taxon>
        <taxon>Bacillaceae</taxon>
        <taxon>Oceanobacillus</taxon>
    </lineage>
</organism>
<accession>A0ABV8H0M6</accession>
<dbReference type="Proteomes" id="UP001595772">
    <property type="component" value="Unassembled WGS sequence"/>
</dbReference>
<dbReference type="CDD" id="cd14845">
    <property type="entry name" value="L-Ala-D-Glu_peptidase_like"/>
    <property type="match status" value="1"/>
</dbReference>
<proteinExistence type="predicted"/>
<name>A0ABV8H0M6_9BACI</name>
<comment type="caution">
    <text evidence="3">The sequence shown here is derived from an EMBL/GenBank/DDBJ whole genome shotgun (WGS) entry which is preliminary data.</text>
</comment>
<dbReference type="Gene3D" id="3.30.1380.10">
    <property type="match status" value="1"/>
</dbReference>
<feature type="domain" description="Peptidase M15C" evidence="2">
    <location>
        <begin position="98"/>
        <end position="167"/>
    </location>
</feature>
<protein>
    <submittedName>
        <fullName evidence="3">M15 family metallopeptidase</fullName>
    </submittedName>
</protein>
<evidence type="ECO:0000313" key="4">
    <source>
        <dbReference type="Proteomes" id="UP001595772"/>
    </source>
</evidence>
<keyword evidence="4" id="KW-1185">Reference proteome</keyword>
<gene>
    <name evidence="3" type="ORF">ACFOUV_16495</name>
</gene>
<dbReference type="InterPro" id="IPR009045">
    <property type="entry name" value="Zn_M74/Hedgehog-like"/>
</dbReference>
<dbReference type="SUPFAM" id="SSF55166">
    <property type="entry name" value="Hedgehog/DD-peptidase"/>
    <property type="match status" value="1"/>
</dbReference>
<sequence length="189" mass="22071">MKGFTDTFVIWIFIIIFLIVLFFLYNQLEDNTYVHLDENAPMPTELNPIVEEKKNALIEKASDNNIKVFITEEIRSFEAQNQLYEQGRNNRGNIVTNARAGESYHNYGLAIDYALENDIGEIIWDIHYDGNDNGEPDWFEVADIAKDLGFEWGGDWRNFKDYPHLQMTFGLSIRQLQNGIRPRHHEPEA</sequence>
<evidence type="ECO:0000313" key="3">
    <source>
        <dbReference type="EMBL" id="MFC4025388.1"/>
    </source>
</evidence>
<keyword evidence="1" id="KW-0472">Membrane</keyword>
<dbReference type="PANTHER" id="PTHR34385:SF1">
    <property type="entry name" value="PEPTIDOGLYCAN L-ALANYL-D-GLUTAMATE ENDOPEPTIDASE CWLK"/>
    <property type="match status" value="1"/>
</dbReference>
<reference evidence="4" key="1">
    <citation type="journal article" date="2019" name="Int. J. Syst. Evol. Microbiol.">
        <title>The Global Catalogue of Microorganisms (GCM) 10K type strain sequencing project: providing services to taxonomists for standard genome sequencing and annotation.</title>
        <authorList>
            <consortium name="The Broad Institute Genomics Platform"/>
            <consortium name="The Broad Institute Genome Sequencing Center for Infectious Disease"/>
            <person name="Wu L."/>
            <person name="Ma J."/>
        </authorList>
    </citation>
    <scope>NUCLEOTIDE SEQUENCE [LARGE SCALE GENOMIC DNA]</scope>
    <source>
        <strain evidence="4">IBRC-M 10703</strain>
    </source>
</reference>
<evidence type="ECO:0000259" key="2">
    <source>
        <dbReference type="Pfam" id="PF13539"/>
    </source>
</evidence>